<reference evidence="2" key="2">
    <citation type="submission" date="2020-09" db="EMBL/GenBank/DDBJ databases">
        <authorList>
            <person name="Sun Q."/>
            <person name="Zhou Y."/>
        </authorList>
    </citation>
    <scope>NUCLEOTIDE SEQUENCE</scope>
    <source>
        <strain evidence="2">CGMCC 4.7308</strain>
    </source>
</reference>
<dbReference type="Pfam" id="PF26526">
    <property type="entry name" value="DUF8175"/>
    <property type="match status" value="1"/>
</dbReference>
<organism evidence="2 3">
    <name type="scientific">Nakamurella endophytica</name>
    <dbReference type="NCBI Taxonomy" id="1748367"/>
    <lineage>
        <taxon>Bacteria</taxon>
        <taxon>Bacillati</taxon>
        <taxon>Actinomycetota</taxon>
        <taxon>Actinomycetes</taxon>
        <taxon>Nakamurellales</taxon>
        <taxon>Nakamurellaceae</taxon>
        <taxon>Nakamurella</taxon>
    </lineage>
</organism>
<evidence type="ECO:0000259" key="1">
    <source>
        <dbReference type="Pfam" id="PF26526"/>
    </source>
</evidence>
<gene>
    <name evidence="2" type="ORF">GCM10011594_32360</name>
</gene>
<evidence type="ECO:0000313" key="2">
    <source>
        <dbReference type="EMBL" id="GGM09984.1"/>
    </source>
</evidence>
<comment type="caution">
    <text evidence="2">The sequence shown here is derived from an EMBL/GenBank/DDBJ whole genome shotgun (WGS) entry which is preliminary data.</text>
</comment>
<proteinExistence type="predicted"/>
<feature type="domain" description="DUF8175" evidence="1">
    <location>
        <begin position="61"/>
        <end position="193"/>
    </location>
</feature>
<protein>
    <recommendedName>
        <fullName evidence="1">DUF8175 domain-containing protein</fullName>
    </recommendedName>
</protein>
<reference evidence="2" key="1">
    <citation type="journal article" date="2014" name="Int. J. Syst. Evol. Microbiol.">
        <title>Complete genome sequence of Corynebacterium casei LMG S-19264T (=DSM 44701T), isolated from a smear-ripened cheese.</title>
        <authorList>
            <consortium name="US DOE Joint Genome Institute (JGI-PGF)"/>
            <person name="Walter F."/>
            <person name="Albersmeier A."/>
            <person name="Kalinowski J."/>
            <person name="Ruckert C."/>
        </authorList>
    </citation>
    <scope>NUCLEOTIDE SEQUENCE</scope>
    <source>
        <strain evidence="2">CGMCC 4.7308</strain>
    </source>
</reference>
<dbReference type="RefSeq" id="WP_188943288.1">
    <property type="nucleotide sequence ID" value="NZ_BMNA01000007.1"/>
</dbReference>
<dbReference type="InterPro" id="IPR058488">
    <property type="entry name" value="DUF8175"/>
</dbReference>
<dbReference type="EMBL" id="BMNA01000007">
    <property type="protein sequence ID" value="GGM09984.1"/>
    <property type="molecule type" value="Genomic_DNA"/>
</dbReference>
<accession>A0A917WJ80</accession>
<sequence length="222" mass="22579">MTTDYTPLHGRGSRRTGLLATVVLVVGAVLLGGGLLLGRATANASSAAAALAAGSMVLSPHGPAMVVDGIPAGYPRDRAGAATAAVNFLQTCWSAASGVGDVERIRAVMAAANPSAEVLKTIGQGRVARDDSGQQLTPAAVTVRSQDQQQAVVSVWAVSAYGGTVGNKTRTTGMWFTFTVALSWEQGDWKVADLSVADGPDDDGAGGENLVPLTGALTVYLR</sequence>
<dbReference type="Proteomes" id="UP000655208">
    <property type="component" value="Unassembled WGS sequence"/>
</dbReference>
<dbReference type="AlphaFoldDB" id="A0A917WJ80"/>
<keyword evidence="3" id="KW-1185">Reference proteome</keyword>
<evidence type="ECO:0000313" key="3">
    <source>
        <dbReference type="Proteomes" id="UP000655208"/>
    </source>
</evidence>
<name>A0A917WJ80_9ACTN</name>